<keyword evidence="5" id="KW-0479">Metal-binding</keyword>
<dbReference type="SMART" id="SM00440">
    <property type="entry name" value="ZnF_C2C2"/>
    <property type="match status" value="1"/>
</dbReference>
<dbReference type="GO" id="GO:0003899">
    <property type="term" value="F:DNA-directed RNA polymerase activity"/>
    <property type="evidence" value="ECO:0007669"/>
    <property type="project" value="InterPro"/>
</dbReference>
<feature type="region of interest" description="Disordered" evidence="12">
    <location>
        <begin position="1"/>
        <end position="43"/>
    </location>
</feature>
<evidence type="ECO:0000256" key="11">
    <source>
        <dbReference type="PROSITE-ProRule" id="PRU00472"/>
    </source>
</evidence>
<evidence type="ECO:0000313" key="15">
    <source>
        <dbReference type="Proteomes" id="UP000660262"/>
    </source>
</evidence>
<dbReference type="InterPro" id="IPR001222">
    <property type="entry name" value="Znf_TFIIS"/>
</dbReference>
<dbReference type="PANTHER" id="PTHR11239">
    <property type="entry name" value="DNA-DIRECTED RNA POLYMERASE"/>
    <property type="match status" value="1"/>
</dbReference>
<keyword evidence="7" id="KW-0862">Zinc</keyword>
<evidence type="ECO:0000256" key="1">
    <source>
        <dbReference type="ARBA" id="ARBA00004123"/>
    </source>
</evidence>
<name>A0A830HU68_9CHLO</name>
<dbReference type="GO" id="GO:0003676">
    <property type="term" value="F:nucleic acid binding"/>
    <property type="evidence" value="ECO:0007669"/>
    <property type="project" value="InterPro"/>
</dbReference>
<organism evidence="14 15">
    <name type="scientific">Pycnococcus provasolii</name>
    <dbReference type="NCBI Taxonomy" id="41880"/>
    <lineage>
        <taxon>Eukaryota</taxon>
        <taxon>Viridiplantae</taxon>
        <taxon>Chlorophyta</taxon>
        <taxon>Pseudoscourfieldiophyceae</taxon>
        <taxon>Pseudoscourfieldiales</taxon>
        <taxon>Pycnococcaceae</taxon>
        <taxon>Pycnococcus</taxon>
    </lineage>
</organism>
<accession>A0A830HU68</accession>
<keyword evidence="6 11" id="KW-0863">Zinc-finger</keyword>
<comment type="similarity">
    <text evidence="2">Belongs to the archaeal RpoM/eukaryotic RPA12/RPB9/RPC11 RNA polymerase family.</text>
</comment>
<keyword evidence="9" id="KW-0539">Nucleus</keyword>
<keyword evidence="8" id="KW-0804">Transcription</keyword>
<dbReference type="SUPFAM" id="SSF57783">
    <property type="entry name" value="Zinc beta-ribbon"/>
    <property type="match status" value="1"/>
</dbReference>
<sequence>MPPRGVAASTRPSDDSDEDHQPLPSNDEHSTATKKPNLLDRNPTYKPGPILFCPLDGHMLVFEERTSDTTKVNRYGWFCHMCGYQFSDPKGLELPVTLTPKSVDDVLGGEDAWKNVAKTEATCPKCNHHEAFFREVQTRSADEPATIFYLCCNNACQHQWKEN</sequence>
<keyword evidence="15" id="KW-1185">Reference proteome</keyword>
<evidence type="ECO:0000256" key="2">
    <source>
        <dbReference type="ARBA" id="ARBA00008925"/>
    </source>
</evidence>
<dbReference type="InterPro" id="IPR012164">
    <property type="entry name" value="Rpa12/Rpb9/Rpc10/TFS"/>
</dbReference>
<dbReference type="PROSITE" id="PS51133">
    <property type="entry name" value="ZF_TFIIS_2"/>
    <property type="match status" value="1"/>
</dbReference>
<evidence type="ECO:0000256" key="10">
    <source>
        <dbReference type="ARBA" id="ARBA00029985"/>
    </source>
</evidence>
<dbReference type="FunFam" id="2.20.25.10:FF:000005">
    <property type="entry name" value="DNA-directed RNA polymerase subunit"/>
    <property type="match status" value="1"/>
</dbReference>
<comment type="caution">
    <text evidence="14">The sequence shown here is derived from an EMBL/GenBank/DDBJ whole genome shotgun (WGS) entry which is preliminary data.</text>
</comment>
<dbReference type="AlphaFoldDB" id="A0A830HU68"/>
<evidence type="ECO:0000256" key="9">
    <source>
        <dbReference type="ARBA" id="ARBA00023242"/>
    </source>
</evidence>
<keyword evidence="4" id="KW-0240">DNA-directed RNA polymerase</keyword>
<feature type="domain" description="TFIIS-type" evidence="13">
    <location>
        <begin position="119"/>
        <end position="161"/>
    </location>
</feature>
<dbReference type="GO" id="GO:0005666">
    <property type="term" value="C:RNA polymerase III complex"/>
    <property type="evidence" value="ECO:0007669"/>
    <property type="project" value="TreeGrafter"/>
</dbReference>
<comment type="subcellular location">
    <subcellularLocation>
        <location evidence="1">Nucleus</location>
    </subcellularLocation>
</comment>
<dbReference type="InterPro" id="IPR034014">
    <property type="entry name" value="Zn_ribbon_RPC11_C"/>
</dbReference>
<dbReference type="PANTHER" id="PTHR11239:SF12">
    <property type="entry name" value="DNA-DIRECTED RNA POLYMERASE III SUBUNIT RPC10"/>
    <property type="match status" value="1"/>
</dbReference>
<evidence type="ECO:0000256" key="12">
    <source>
        <dbReference type="SAM" id="MobiDB-lite"/>
    </source>
</evidence>
<evidence type="ECO:0000256" key="5">
    <source>
        <dbReference type="ARBA" id="ARBA00022723"/>
    </source>
</evidence>
<evidence type="ECO:0000256" key="8">
    <source>
        <dbReference type="ARBA" id="ARBA00023163"/>
    </source>
</evidence>
<proteinExistence type="inferred from homology"/>
<dbReference type="OrthoDB" id="282152at2759"/>
<evidence type="ECO:0000256" key="4">
    <source>
        <dbReference type="ARBA" id="ARBA00022478"/>
    </source>
</evidence>
<evidence type="ECO:0000259" key="13">
    <source>
        <dbReference type="PROSITE" id="PS51133"/>
    </source>
</evidence>
<dbReference type="Gene3D" id="2.20.25.10">
    <property type="match status" value="1"/>
</dbReference>
<evidence type="ECO:0000256" key="7">
    <source>
        <dbReference type="ARBA" id="ARBA00022833"/>
    </source>
</evidence>
<evidence type="ECO:0000256" key="6">
    <source>
        <dbReference type="ARBA" id="ARBA00022771"/>
    </source>
</evidence>
<dbReference type="PROSITE" id="PS00466">
    <property type="entry name" value="ZF_TFIIS_1"/>
    <property type="match status" value="1"/>
</dbReference>
<dbReference type="CDD" id="cd10509">
    <property type="entry name" value="Zn-ribbon_RPC11"/>
    <property type="match status" value="1"/>
</dbReference>
<dbReference type="Pfam" id="PF01096">
    <property type="entry name" value="Zn_ribbon_TFIIS"/>
    <property type="match status" value="1"/>
</dbReference>
<dbReference type="GO" id="GO:0006386">
    <property type="term" value="P:termination of RNA polymerase III transcription"/>
    <property type="evidence" value="ECO:0007669"/>
    <property type="project" value="TreeGrafter"/>
</dbReference>
<gene>
    <name evidence="14" type="ORF">PPROV_000972600</name>
</gene>
<dbReference type="EMBL" id="BNJQ01000032">
    <property type="protein sequence ID" value="GHP10996.1"/>
    <property type="molecule type" value="Genomic_DNA"/>
</dbReference>
<dbReference type="GO" id="GO:0008270">
    <property type="term" value="F:zinc ion binding"/>
    <property type="evidence" value="ECO:0007669"/>
    <property type="project" value="UniProtKB-KW"/>
</dbReference>
<dbReference type="Proteomes" id="UP000660262">
    <property type="component" value="Unassembled WGS sequence"/>
</dbReference>
<protein>
    <recommendedName>
        <fullName evidence="3">DNA-directed RNA polymerase III subunit RPC10</fullName>
    </recommendedName>
    <alternativeName>
        <fullName evidence="10">RNA polymerase III subunit C11</fullName>
    </alternativeName>
</protein>
<evidence type="ECO:0000313" key="14">
    <source>
        <dbReference type="EMBL" id="GHP10996.1"/>
    </source>
</evidence>
<evidence type="ECO:0000256" key="3">
    <source>
        <dbReference type="ARBA" id="ARBA00020093"/>
    </source>
</evidence>
<reference evidence="14" key="1">
    <citation type="submission" date="2020-10" db="EMBL/GenBank/DDBJ databases">
        <title>Unveiling of a novel bifunctional photoreceptor, Dualchrome1, isolated from a cosmopolitan green alga.</title>
        <authorList>
            <person name="Suzuki S."/>
            <person name="Kawachi M."/>
        </authorList>
    </citation>
    <scope>NUCLEOTIDE SEQUENCE</scope>
    <source>
        <strain evidence="14">NIES 2893</strain>
    </source>
</reference>